<organism evidence="5 6">
    <name type="scientific">Polymorphospora rubra</name>
    <dbReference type="NCBI Taxonomy" id="338584"/>
    <lineage>
        <taxon>Bacteria</taxon>
        <taxon>Bacillati</taxon>
        <taxon>Actinomycetota</taxon>
        <taxon>Actinomycetes</taxon>
        <taxon>Micromonosporales</taxon>
        <taxon>Micromonosporaceae</taxon>
        <taxon>Polymorphospora</taxon>
    </lineage>
</organism>
<dbReference type="InterPro" id="IPR007803">
    <property type="entry name" value="Asp/Arg/Pro-Hydrxlase"/>
</dbReference>
<dbReference type="PANTHER" id="PTHR46332">
    <property type="entry name" value="ASPARTATE BETA-HYDROXYLASE DOMAIN-CONTAINING PROTEIN 2"/>
    <property type="match status" value="1"/>
</dbReference>
<evidence type="ECO:0000313" key="5">
    <source>
        <dbReference type="EMBL" id="BCJ70144.1"/>
    </source>
</evidence>
<name>A0A810NCU0_9ACTN</name>
<dbReference type="GO" id="GO:0051213">
    <property type="term" value="F:dioxygenase activity"/>
    <property type="evidence" value="ECO:0007669"/>
    <property type="project" value="UniProtKB-KW"/>
</dbReference>
<dbReference type="KEGG" id="pry:Prubr_71650"/>
<dbReference type="Proteomes" id="UP000680866">
    <property type="component" value="Chromosome"/>
</dbReference>
<protein>
    <submittedName>
        <fullName evidence="5">Hydroxylase</fullName>
    </submittedName>
</protein>
<gene>
    <name evidence="5" type="ORF">Prubr_71650</name>
</gene>
<proteinExistence type="inferred from homology"/>
<dbReference type="InterPro" id="IPR051821">
    <property type="entry name" value="Asp/Asn_beta-hydroxylase"/>
</dbReference>
<dbReference type="GO" id="GO:0016020">
    <property type="term" value="C:membrane"/>
    <property type="evidence" value="ECO:0007669"/>
    <property type="project" value="TreeGrafter"/>
</dbReference>
<evidence type="ECO:0000256" key="2">
    <source>
        <dbReference type="ARBA" id="ARBA00022964"/>
    </source>
</evidence>
<dbReference type="Pfam" id="PF05118">
    <property type="entry name" value="Asp_Arg_Hydrox"/>
    <property type="match status" value="1"/>
</dbReference>
<dbReference type="PANTHER" id="PTHR46332:SF5">
    <property type="entry name" value="ASPARTATE BETA-HYDROXYLASE DOMAIN CONTAINING 2"/>
    <property type="match status" value="1"/>
</dbReference>
<dbReference type="InterPro" id="IPR027443">
    <property type="entry name" value="IPNS-like_sf"/>
</dbReference>
<dbReference type="EMBL" id="AP023359">
    <property type="protein sequence ID" value="BCJ70144.1"/>
    <property type="molecule type" value="Genomic_DNA"/>
</dbReference>
<accession>A0A810NCU0</accession>
<evidence type="ECO:0000256" key="1">
    <source>
        <dbReference type="ARBA" id="ARBA00007730"/>
    </source>
</evidence>
<sequence length="187" mass="21315">MFLDHDRFPFLDVLRHNWRDIRDEYLALPEDSFDPWVQREMYGHGWSVYGLVAFGTRIEPALADCPRTAAVLARIPGLTTAGFSRMEPGTHITPHEGWVTTVYRAHLGVVVPDDGCALRVGSQVRSWQEGGLLVFDDTVEHEAWNRSTETRTVLLLDFVRPGREHDEPDELPPEVARLVRSRTGRGR</sequence>
<evidence type="ECO:0000313" key="6">
    <source>
        <dbReference type="Proteomes" id="UP000680866"/>
    </source>
</evidence>
<reference evidence="5" key="1">
    <citation type="submission" date="2020-08" db="EMBL/GenBank/DDBJ databases">
        <title>Whole genome shotgun sequence of Polymorphospora rubra NBRC 101157.</title>
        <authorList>
            <person name="Komaki H."/>
            <person name="Tamura T."/>
        </authorList>
    </citation>
    <scope>NUCLEOTIDE SEQUENCE</scope>
    <source>
        <strain evidence="5">NBRC 101157</strain>
    </source>
</reference>
<dbReference type="AlphaFoldDB" id="A0A810NCU0"/>
<keyword evidence="3" id="KW-0560">Oxidoreductase</keyword>
<keyword evidence="6" id="KW-1185">Reference proteome</keyword>
<comment type="similarity">
    <text evidence="1">Belongs to the aspartyl/asparaginyl beta-hydroxylase family.</text>
</comment>
<evidence type="ECO:0000259" key="4">
    <source>
        <dbReference type="Pfam" id="PF05118"/>
    </source>
</evidence>
<dbReference type="SUPFAM" id="SSF51197">
    <property type="entry name" value="Clavaminate synthase-like"/>
    <property type="match status" value="1"/>
</dbReference>
<dbReference type="Gene3D" id="2.60.120.330">
    <property type="entry name" value="B-lactam Antibiotic, Isopenicillin N Synthase, Chain"/>
    <property type="match status" value="1"/>
</dbReference>
<keyword evidence="2" id="KW-0223">Dioxygenase</keyword>
<feature type="domain" description="Aspartyl/asparaginy/proline hydroxylase" evidence="4">
    <location>
        <begin position="16"/>
        <end position="161"/>
    </location>
</feature>
<evidence type="ECO:0000256" key="3">
    <source>
        <dbReference type="ARBA" id="ARBA00023002"/>
    </source>
</evidence>
<dbReference type="RefSeq" id="WP_212819855.1">
    <property type="nucleotide sequence ID" value="NZ_AP023359.1"/>
</dbReference>